<dbReference type="Proteomes" id="UP000887576">
    <property type="component" value="Unplaced"/>
</dbReference>
<evidence type="ECO:0000313" key="1">
    <source>
        <dbReference type="Proteomes" id="UP000887576"/>
    </source>
</evidence>
<reference evidence="2" key="1">
    <citation type="submission" date="2022-11" db="UniProtKB">
        <authorList>
            <consortium name="WormBaseParasite"/>
        </authorList>
    </citation>
    <scope>IDENTIFICATION</scope>
</reference>
<dbReference type="WBParaSite" id="JU765_v2.g15666.t1">
    <property type="protein sequence ID" value="JU765_v2.g15666.t1"/>
    <property type="gene ID" value="JU765_v2.g15666"/>
</dbReference>
<name>A0AC34QEV7_9BILA</name>
<sequence length="84" mass="9479">PDPERWLPKQERTAYKKKIHKKFRDKGIGRGTQGASIDPAVDKMDYSIDRPEEATQPSVTSPKPGIGPRQQGPVGKKKKQQKKK</sequence>
<evidence type="ECO:0000313" key="2">
    <source>
        <dbReference type="WBParaSite" id="JU765_v2.g15666.t1"/>
    </source>
</evidence>
<accession>A0AC34QEV7</accession>
<protein>
    <submittedName>
        <fullName evidence="2">Signal recognition particle SRP72 subunit RNA-binding domain-containing protein</fullName>
    </submittedName>
</protein>
<proteinExistence type="predicted"/>
<organism evidence="1 2">
    <name type="scientific">Panagrolaimus sp. JU765</name>
    <dbReference type="NCBI Taxonomy" id="591449"/>
    <lineage>
        <taxon>Eukaryota</taxon>
        <taxon>Metazoa</taxon>
        <taxon>Ecdysozoa</taxon>
        <taxon>Nematoda</taxon>
        <taxon>Chromadorea</taxon>
        <taxon>Rhabditida</taxon>
        <taxon>Tylenchina</taxon>
        <taxon>Panagrolaimomorpha</taxon>
        <taxon>Panagrolaimoidea</taxon>
        <taxon>Panagrolaimidae</taxon>
        <taxon>Panagrolaimus</taxon>
    </lineage>
</organism>